<dbReference type="VEuPathDB" id="FungiDB:CPAG_07135"/>
<proteinExistence type="predicted"/>
<gene>
    <name evidence="2" type="ORF">CPAG_07135</name>
</gene>
<evidence type="ECO:0000313" key="3">
    <source>
        <dbReference type="Proteomes" id="UP000054567"/>
    </source>
</evidence>
<protein>
    <submittedName>
        <fullName evidence="2">Uncharacterized protein</fullName>
    </submittedName>
</protein>
<reference evidence="2 3" key="1">
    <citation type="submission" date="2007-06" db="EMBL/GenBank/DDBJ databases">
        <title>The Genome Sequence of Coccidioides posadasii RMSCC_3488.</title>
        <authorList>
            <consortium name="Coccidioides Genome Resources Consortium"/>
            <consortium name="The Broad Institute Genome Sequencing Platform"/>
            <person name="Henn M.R."/>
            <person name="Sykes S."/>
            <person name="Young S."/>
            <person name="Jaffe D."/>
            <person name="Berlin A."/>
            <person name="Alvarez P."/>
            <person name="Butler J."/>
            <person name="Gnerre S."/>
            <person name="Grabherr M."/>
            <person name="Mauceli E."/>
            <person name="Brockman W."/>
            <person name="Kodira C."/>
            <person name="Alvarado L."/>
            <person name="Zeng Q."/>
            <person name="Crawford M."/>
            <person name="Antoine C."/>
            <person name="Devon K."/>
            <person name="Galgiani J."/>
            <person name="Orsborn K."/>
            <person name="Lewis M.L."/>
            <person name="Nusbaum C."/>
            <person name="Galagan J."/>
            <person name="Birren B."/>
        </authorList>
    </citation>
    <scope>NUCLEOTIDE SEQUENCE [LARGE SCALE GENOMIC DNA]</scope>
    <source>
        <strain evidence="2 3">RMSCC 3488</strain>
    </source>
</reference>
<evidence type="ECO:0000313" key="2">
    <source>
        <dbReference type="EMBL" id="KMM70824.1"/>
    </source>
</evidence>
<dbReference type="AlphaFoldDB" id="A0A0J6FPB7"/>
<feature type="region of interest" description="Disordered" evidence="1">
    <location>
        <begin position="41"/>
        <end position="64"/>
    </location>
</feature>
<reference evidence="3" key="2">
    <citation type="journal article" date="2009" name="Genome Res.">
        <title>Comparative genomic analyses of the human fungal pathogens Coccidioides and their relatives.</title>
        <authorList>
            <person name="Sharpton T.J."/>
            <person name="Stajich J.E."/>
            <person name="Rounsley S.D."/>
            <person name="Gardner M.J."/>
            <person name="Wortman J.R."/>
            <person name="Jordar V.S."/>
            <person name="Maiti R."/>
            <person name="Kodira C.D."/>
            <person name="Neafsey D.E."/>
            <person name="Zeng Q."/>
            <person name="Hung C.-Y."/>
            <person name="McMahan C."/>
            <person name="Muszewska A."/>
            <person name="Grynberg M."/>
            <person name="Mandel M.A."/>
            <person name="Kellner E.M."/>
            <person name="Barker B.M."/>
            <person name="Galgiani J.N."/>
            <person name="Orbach M.J."/>
            <person name="Kirkland T.N."/>
            <person name="Cole G.T."/>
            <person name="Henn M.R."/>
            <person name="Birren B.W."/>
            <person name="Taylor J.W."/>
        </authorList>
    </citation>
    <scope>NUCLEOTIDE SEQUENCE [LARGE SCALE GENOMIC DNA]</scope>
    <source>
        <strain evidence="3">RMSCC 3488</strain>
    </source>
</reference>
<sequence>MPLFVTDEIWSRRLSPFMQKWNKGRQKSKREKRVHSQLTTLKGAHQIGATASTRPETAASARSGVAPSVSGLARAGPRWVLMWSGAGPVRAWCQPASHLDSPTSSVTTI</sequence>
<dbReference type="EMBL" id="DS268112">
    <property type="protein sequence ID" value="KMM70824.1"/>
    <property type="molecule type" value="Genomic_DNA"/>
</dbReference>
<evidence type="ECO:0000256" key="1">
    <source>
        <dbReference type="SAM" id="MobiDB-lite"/>
    </source>
</evidence>
<reference evidence="3" key="3">
    <citation type="journal article" date="2010" name="Genome Res.">
        <title>Population genomic sequencing of Coccidioides fungi reveals recent hybridization and transposon control.</title>
        <authorList>
            <person name="Neafsey D.E."/>
            <person name="Barker B.M."/>
            <person name="Sharpton T.J."/>
            <person name="Stajich J.E."/>
            <person name="Park D.J."/>
            <person name="Whiston E."/>
            <person name="Hung C.-Y."/>
            <person name="McMahan C."/>
            <person name="White J."/>
            <person name="Sykes S."/>
            <person name="Heiman D."/>
            <person name="Young S."/>
            <person name="Zeng Q."/>
            <person name="Abouelleil A."/>
            <person name="Aftuck L."/>
            <person name="Bessette D."/>
            <person name="Brown A."/>
            <person name="FitzGerald M."/>
            <person name="Lui A."/>
            <person name="Macdonald J.P."/>
            <person name="Priest M."/>
            <person name="Orbach M.J."/>
            <person name="Galgiani J.N."/>
            <person name="Kirkland T.N."/>
            <person name="Cole G.T."/>
            <person name="Birren B.W."/>
            <person name="Henn M.R."/>
            <person name="Taylor J.W."/>
            <person name="Rounsley S.D."/>
        </authorList>
    </citation>
    <scope>NUCLEOTIDE SEQUENCE [LARGE SCALE GENOMIC DNA]</scope>
    <source>
        <strain evidence="3">RMSCC 3488</strain>
    </source>
</reference>
<accession>A0A0J6FPB7</accession>
<name>A0A0J6FPB7_COCPO</name>
<dbReference type="Proteomes" id="UP000054567">
    <property type="component" value="Unassembled WGS sequence"/>
</dbReference>
<organism evidence="2 3">
    <name type="scientific">Coccidioides posadasii RMSCC 3488</name>
    <dbReference type="NCBI Taxonomy" id="454284"/>
    <lineage>
        <taxon>Eukaryota</taxon>
        <taxon>Fungi</taxon>
        <taxon>Dikarya</taxon>
        <taxon>Ascomycota</taxon>
        <taxon>Pezizomycotina</taxon>
        <taxon>Eurotiomycetes</taxon>
        <taxon>Eurotiomycetidae</taxon>
        <taxon>Onygenales</taxon>
        <taxon>Onygenaceae</taxon>
        <taxon>Coccidioides</taxon>
    </lineage>
</organism>